<reference evidence="8 9" key="1">
    <citation type="submission" date="2019-01" db="EMBL/GenBank/DDBJ databases">
        <title>Lujinxingia litoralis gen. nov., sp. nov. and Lujinxingia sediminis gen. nov., sp. nov., new members in the order Bradymonadales, isolated from coastal sediment.</title>
        <authorList>
            <person name="Li C.-M."/>
        </authorList>
    </citation>
    <scope>NUCLEOTIDE SEQUENCE [LARGE SCALE GENOMIC DNA]</scope>
    <source>
        <strain evidence="8 9">SEH01</strain>
    </source>
</reference>
<organism evidence="8 9">
    <name type="scientific">Lujinxingia sediminis</name>
    <dbReference type="NCBI Taxonomy" id="2480984"/>
    <lineage>
        <taxon>Bacteria</taxon>
        <taxon>Deltaproteobacteria</taxon>
        <taxon>Bradymonadales</taxon>
        <taxon>Lujinxingiaceae</taxon>
        <taxon>Lujinxingia</taxon>
    </lineage>
</organism>
<dbReference type="PANTHER" id="PTHR44307:SF2">
    <property type="entry name" value="PHOSPHOETHANOLAMINE METHYLTRANSFERASE ISOFORM X1"/>
    <property type="match status" value="1"/>
</dbReference>
<accession>A0ABY0CXX1</accession>
<dbReference type="Proteomes" id="UP000282926">
    <property type="component" value="Unassembled WGS sequence"/>
</dbReference>
<dbReference type="InterPro" id="IPR029063">
    <property type="entry name" value="SAM-dependent_MTases_sf"/>
</dbReference>
<name>A0ABY0CXX1_9DELT</name>
<sequence length="547" mass="60552">MVRPMTAPDRGCEEFEFVPNSADKSPEIGPHLDEESDVIELTEEISKSLTAPSEPDGLSLEMPAFRVPESILDDELDGETNRLDAQALEGAGYDRQEMVKTISMEPIRREDLEALAPTRAPELDEPLGDARFAPDIVTAPPRVLIKRWNDGLPVAALKLVSAPPPGSPPPVVAAASATPVNSEAAIPPAPVPPSLEEESDVLELDEIETIAEPPARPPAGAPSAAPPTPELPATPDLDTPRAAEAAPESIPTPAEPPSAAEPAGDSEMQGLVKELLEEKKAKAQGPRTKRLRPRDVWFQEVFSEEYLRTIPASIGERTEHEVDFIRKSLKLKRGSRILDLACGFGRHAIGLAEEGYEMVGIDLSMPLLQKALADARQRSTNVKFIHGDMRELNFNEVFDGCYVWDTSVGYFDDRTNLRVFQGIQRALKPGGRILIDVINRDYVVRETPTRLWWEGEGCIFLEESEFDFQTSTLHAKRSFIYEDNSPPLEQNSYIRLYNVHELRQMLHVAGFNVLEISGERFTRGYFLGASSRRVIVLAEKRARKDTV</sequence>
<evidence type="ECO:0000256" key="2">
    <source>
        <dbReference type="ARBA" id="ARBA00022603"/>
    </source>
</evidence>
<gene>
    <name evidence="8" type="ORF">EA187_02225</name>
</gene>
<comment type="pathway">
    <text evidence="4">Phospholipid metabolism.</text>
</comment>
<comment type="catalytic activity">
    <reaction evidence="5">
        <text>phosphoethanolamine + S-adenosyl-L-methionine = N-methylethanolamine phosphate + S-adenosyl-L-homocysteine + H(+)</text>
        <dbReference type="Rhea" id="RHEA:20365"/>
        <dbReference type="ChEBI" id="CHEBI:15378"/>
        <dbReference type="ChEBI" id="CHEBI:57781"/>
        <dbReference type="ChEBI" id="CHEBI:57856"/>
        <dbReference type="ChEBI" id="CHEBI:58190"/>
        <dbReference type="ChEBI" id="CHEBI:59789"/>
        <dbReference type="EC" id="2.1.1.103"/>
    </reaction>
    <physiologicalReaction direction="left-to-right" evidence="5">
        <dbReference type="Rhea" id="RHEA:20366"/>
    </physiologicalReaction>
</comment>
<keyword evidence="3" id="KW-0808">Transferase</keyword>
<evidence type="ECO:0000256" key="1">
    <source>
        <dbReference type="ARBA" id="ARBA00005189"/>
    </source>
</evidence>
<dbReference type="EMBL" id="SADD01000001">
    <property type="protein sequence ID" value="RVU48275.1"/>
    <property type="molecule type" value="Genomic_DNA"/>
</dbReference>
<evidence type="ECO:0000313" key="9">
    <source>
        <dbReference type="Proteomes" id="UP000282926"/>
    </source>
</evidence>
<feature type="compositionally biased region" description="Pro residues" evidence="6">
    <location>
        <begin position="214"/>
        <end position="232"/>
    </location>
</feature>
<comment type="pathway">
    <text evidence="1">Lipid metabolism.</text>
</comment>
<evidence type="ECO:0000259" key="7">
    <source>
        <dbReference type="Pfam" id="PF13649"/>
    </source>
</evidence>
<feature type="compositionally biased region" description="Acidic residues" evidence="6">
    <location>
        <begin position="195"/>
        <end position="209"/>
    </location>
</feature>
<keyword evidence="9" id="KW-1185">Reference proteome</keyword>
<feature type="compositionally biased region" description="Low complexity" evidence="6">
    <location>
        <begin position="233"/>
        <end position="263"/>
    </location>
</feature>
<protein>
    <submittedName>
        <fullName evidence="8">Class I SAM-dependent methyltransferase</fullName>
    </submittedName>
</protein>
<dbReference type="InterPro" id="IPR041698">
    <property type="entry name" value="Methyltransf_25"/>
</dbReference>
<evidence type="ECO:0000313" key="8">
    <source>
        <dbReference type="EMBL" id="RVU48275.1"/>
    </source>
</evidence>
<dbReference type="Gene3D" id="2.20.25.110">
    <property type="entry name" value="S-adenosyl-L-methionine-dependent methyltransferases"/>
    <property type="match status" value="1"/>
</dbReference>
<feature type="region of interest" description="Disordered" evidence="6">
    <location>
        <begin position="161"/>
        <end position="266"/>
    </location>
</feature>
<keyword evidence="2 8" id="KW-0489">Methyltransferase</keyword>
<dbReference type="GO" id="GO:0008168">
    <property type="term" value="F:methyltransferase activity"/>
    <property type="evidence" value="ECO:0007669"/>
    <property type="project" value="UniProtKB-KW"/>
</dbReference>
<proteinExistence type="predicted"/>
<dbReference type="Gene3D" id="3.40.50.150">
    <property type="entry name" value="Vaccinia Virus protein VP39"/>
    <property type="match status" value="1"/>
</dbReference>
<evidence type="ECO:0000256" key="6">
    <source>
        <dbReference type="SAM" id="MobiDB-lite"/>
    </source>
</evidence>
<dbReference type="GO" id="GO:0032259">
    <property type="term" value="P:methylation"/>
    <property type="evidence" value="ECO:0007669"/>
    <property type="project" value="UniProtKB-KW"/>
</dbReference>
<feature type="compositionally biased region" description="Low complexity" evidence="6">
    <location>
        <begin position="172"/>
        <end position="182"/>
    </location>
</feature>
<feature type="compositionally biased region" description="Pro residues" evidence="6">
    <location>
        <begin position="162"/>
        <end position="171"/>
    </location>
</feature>
<dbReference type="CDD" id="cd02440">
    <property type="entry name" value="AdoMet_MTases"/>
    <property type="match status" value="1"/>
</dbReference>
<evidence type="ECO:0000256" key="5">
    <source>
        <dbReference type="ARBA" id="ARBA00047622"/>
    </source>
</evidence>
<dbReference type="PANTHER" id="PTHR44307">
    <property type="entry name" value="PHOSPHOETHANOLAMINE METHYLTRANSFERASE"/>
    <property type="match status" value="1"/>
</dbReference>
<evidence type="ECO:0000256" key="3">
    <source>
        <dbReference type="ARBA" id="ARBA00022679"/>
    </source>
</evidence>
<feature type="domain" description="Methyltransferase" evidence="7">
    <location>
        <begin position="337"/>
        <end position="431"/>
    </location>
</feature>
<evidence type="ECO:0000256" key="4">
    <source>
        <dbReference type="ARBA" id="ARBA00025707"/>
    </source>
</evidence>
<dbReference type="Pfam" id="PF13649">
    <property type="entry name" value="Methyltransf_25"/>
    <property type="match status" value="1"/>
</dbReference>
<dbReference type="SUPFAM" id="SSF53335">
    <property type="entry name" value="S-adenosyl-L-methionine-dependent methyltransferases"/>
    <property type="match status" value="1"/>
</dbReference>
<comment type="caution">
    <text evidence="8">The sequence shown here is derived from an EMBL/GenBank/DDBJ whole genome shotgun (WGS) entry which is preliminary data.</text>
</comment>